<feature type="transmembrane region" description="Helical" evidence="1">
    <location>
        <begin position="116"/>
        <end position="137"/>
    </location>
</feature>
<evidence type="ECO:0000256" key="1">
    <source>
        <dbReference type="SAM" id="Phobius"/>
    </source>
</evidence>
<reference evidence="3" key="1">
    <citation type="submission" date="2022-01" db="EMBL/GenBank/DDBJ databases">
        <title>Evolutionary rates of mitochondrial sequences and gene orders in Spirurina (Nematoda) are episodic but synchronised.</title>
        <authorList>
            <person name="Zou H."/>
            <person name="Chen R."/>
            <person name="Wang G.-T."/>
        </authorList>
    </citation>
    <scope>NUCLEOTIDE SEQUENCE</scope>
</reference>
<keyword evidence="3" id="KW-0496">Mitochondrion</keyword>
<organism evidence="3">
    <name type="scientific">Philometra sp. HZ-2022</name>
    <dbReference type="NCBI Taxonomy" id="3016125"/>
    <lineage>
        <taxon>Eukaryota</taxon>
        <taxon>Metazoa</taxon>
        <taxon>Ecdysozoa</taxon>
        <taxon>Nematoda</taxon>
        <taxon>Chromadorea</taxon>
        <taxon>Rhabditida</taxon>
        <taxon>Spirurina</taxon>
        <taxon>Dracunculoidea</taxon>
        <taxon>Philometridae</taxon>
        <taxon>Philometra</taxon>
    </lineage>
</organism>
<protein>
    <submittedName>
        <fullName evidence="3">NADH dehydrogenase subunit 6</fullName>
    </submittedName>
</protein>
<feature type="transmembrane region" description="Helical" evidence="1">
    <location>
        <begin position="47"/>
        <end position="66"/>
    </location>
</feature>
<geneLocation type="mitochondrion" evidence="3"/>
<dbReference type="AlphaFoldDB" id="A0A9F1UDA1"/>
<proteinExistence type="predicted"/>
<feature type="transmembrane region" description="Helical" evidence="1">
    <location>
        <begin position="78"/>
        <end position="96"/>
    </location>
</feature>
<dbReference type="EMBL" id="OM469015">
    <property type="protein sequence ID" value="WAX01711.1"/>
    <property type="molecule type" value="Genomic_DNA"/>
</dbReference>
<gene>
    <name evidence="3" type="primary">nad6</name>
</gene>
<keyword evidence="1" id="KW-0472">Membrane</keyword>
<evidence type="ECO:0000313" key="3">
    <source>
        <dbReference type="EMBL" id="WAX01711.1"/>
    </source>
</evidence>
<name>A0A9F1UDA1_9BILA</name>
<keyword evidence="1" id="KW-1133">Transmembrane helix</keyword>
<sequence>MLGVMLSLSLAMSLLSFLSLDPMKSALALVGSLMFLLPVISQSLHVWYSYYICLLFLSGIFVVIVYFSSLSSFVMYEYGWSIFIFVSLVSAMNYSGSVEEYSSKSGLCFVVVDEYWYIYMWMFFILFMFLGFVSYFLTFEGALRKF</sequence>
<feature type="chain" id="PRO_5038791079" evidence="2">
    <location>
        <begin position="17"/>
        <end position="146"/>
    </location>
</feature>
<evidence type="ECO:0000256" key="2">
    <source>
        <dbReference type="SAM" id="SignalP"/>
    </source>
</evidence>
<keyword evidence="2" id="KW-0732">Signal</keyword>
<accession>A0A9F1UDA1</accession>
<keyword evidence="1" id="KW-0812">Transmembrane</keyword>
<feature type="signal peptide" evidence="2">
    <location>
        <begin position="1"/>
        <end position="16"/>
    </location>
</feature>